<dbReference type="GO" id="GO:0006432">
    <property type="term" value="P:phenylalanyl-tRNA aminoacylation"/>
    <property type="evidence" value="ECO:0007669"/>
    <property type="project" value="InterPro"/>
</dbReference>
<evidence type="ECO:0000256" key="7">
    <source>
        <dbReference type="ARBA" id="ARBA00022842"/>
    </source>
</evidence>
<dbReference type="SUPFAM" id="SSF55681">
    <property type="entry name" value="Class II aaRS and biotin synthetases"/>
    <property type="match status" value="1"/>
</dbReference>
<dbReference type="Pfam" id="PF03147">
    <property type="entry name" value="FDX-ACB"/>
    <property type="match status" value="1"/>
</dbReference>
<keyword evidence="5" id="KW-0547">Nucleotide-binding</keyword>
<dbReference type="InterPro" id="IPR009061">
    <property type="entry name" value="DNA-bd_dom_put_sf"/>
</dbReference>
<evidence type="ECO:0000256" key="8">
    <source>
        <dbReference type="ARBA" id="ARBA00022917"/>
    </source>
</evidence>
<dbReference type="InterPro" id="IPR045864">
    <property type="entry name" value="aa-tRNA-synth_II/BPL/LPL"/>
</dbReference>
<dbReference type="EMBL" id="MFMS01000002">
    <property type="protein sequence ID" value="OGG86094.1"/>
    <property type="molecule type" value="Genomic_DNA"/>
</dbReference>
<dbReference type="InterPro" id="IPR005146">
    <property type="entry name" value="B3/B4_tRNA-bd"/>
</dbReference>
<dbReference type="SUPFAM" id="SSF56037">
    <property type="entry name" value="PheT/TilS domain"/>
    <property type="match status" value="1"/>
</dbReference>
<dbReference type="PROSITE" id="PS51483">
    <property type="entry name" value="B5"/>
    <property type="match status" value="1"/>
</dbReference>
<evidence type="ECO:0000256" key="6">
    <source>
        <dbReference type="ARBA" id="ARBA00022840"/>
    </source>
</evidence>
<reference evidence="12 13" key="1">
    <citation type="journal article" date="2016" name="Nat. Commun.">
        <title>Thousands of microbial genomes shed light on interconnected biogeochemical processes in an aquifer system.</title>
        <authorList>
            <person name="Anantharaman K."/>
            <person name="Brown C.T."/>
            <person name="Hug L.A."/>
            <person name="Sharon I."/>
            <person name="Castelle C.J."/>
            <person name="Probst A.J."/>
            <person name="Thomas B.C."/>
            <person name="Singh A."/>
            <person name="Wilkins M.J."/>
            <person name="Karaoz U."/>
            <person name="Brodie E.L."/>
            <person name="Williams K.H."/>
            <person name="Hubbard S.S."/>
            <person name="Banfield J.F."/>
        </authorList>
    </citation>
    <scope>NUCLEOTIDE SEQUENCE [LARGE SCALE GENOMIC DNA]</scope>
</reference>
<evidence type="ECO:0000256" key="1">
    <source>
        <dbReference type="ARBA" id="ARBA00001946"/>
    </source>
</evidence>
<sequence>MKVSYNWLNKYFDGKLPPPEAAAEAFTFHAWEIEDVEKIEGDTVLDVKVLPDKSMWGLSHRGIAKDLSVILNLPLNNDPLTKAPALETGPTINITLDSDNCRRFAAAHISGVKVGPSPEWLKTALQAIGQRSINNIVDASNYVMFDLGQPSHAFDAKQVGAEGFKVRHARVGEKLTGLDGIEYTFTNDDTIIARNDNNEILSVAGLKGGQHSGISDDTSEVIVEVANWNPITTRKTGQRLKLRTDASARYENGIVPEMVPYGLRAVVDLIIEIAGGEVKGFSEVTKGTTATKTVSVTLSKINSVLGVSLTTDAVSSIFDRFNWQYKTTGEEFEITPPFERTDLTIPEDVIEEVGRIYGYQHVTAVTPETTPLTVINKRFYYSELVRDALISQGFSEIFTSSFRAKDEIKIANALASDKGYLRSSLRENVKDALQKNAPNADLLGLRQICLFEIGTVFNSSGEHLMLSLGVQSPSGYKAKLDDPTLAAALKSLGDALQQTIEAESENGVLEINLGALIDQLPSVSNYQDREKPHDVTYHPFSTYPAIARDIAMWADANDKEDEITSILKETSGPLCARITLFDRFEKDGRTSYAFRIVFQSNDRTLTDVEINSIMDGVYKAIQEKGFEVR</sequence>
<dbReference type="AlphaFoldDB" id="A0A1F6FJR2"/>
<dbReference type="Pfam" id="PF03484">
    <property type="entry name" value="B5"/>
    <property type="match status" value="1"/>
</dbReference>
<name>A0A1F6FJR2_9BACT</name>
<keyword evidence="4" id="KW-0479">Metal-binding</keyword>
<dbReference type="Proteomes" id="UP000177395">
    <property type="component" value="Unassembled WGS sequence"/>
</dbReference>
<evidence type="ECO:0000313" key="13">
    <source>
        <dbReference type="Proteomes" id="UP000177395"/>
    </source>
</evidence>
<comment type="caution">
    <text evidence="12">The sequence shown here is derived from an EMBL/GenBank/DDBJ whole genome shotgun (WGS) entry which is preliminary data.</text>
</comment>
<keyword evidence="7" id="KW-0460">Magnesium</keyword>
<dbReference type="SUPFAM" id="SSF54991">
    <property type="entry name" value="Anticodon-binding domain of PheRS"/>
    <property type="match status" value="1"/>
</dbReference>
<dbReference type="Pfam" id="PF03483">
    <property type="entry name" value="B3_4"/>
    <property type="match status" value="1"/>
</dbReference>
<dbReference type="GO" id="GO:0005524">
    <property type="term" value="F:ATP binding"/>
    <property type="evidence" value="ECO:0007669"/>
    <property type="project" value="UniProtKB-KW"/>
</dbReference>
<dbReference type="Gene3D" id="3.30.70.380">
    <property type="entry name" value="Ferrodoxin-fold anticodon-binding domain"/>
    <property type="match status" value="1"/>
</dbReference>
<feature type="domain" description="FDX-ACB" evidence="10">
    <location>
        <begin position="541"/>
        <end position="629"/>
    </location>
</feature>
<dbReference type="EC" id="6.1.1.20" evidence="2"/>
<dbReference type="STRING" id="1798531.A2392_01375"/>
<organism evidence="12 13">
    <name type="scientific">Candidatus Kaiserbacteria bacterium RIFOXYB1_FULL_46_14</name>
    <dbReference type="NCBI Taxonomy" id="1798531"/>
    <lineage>
        <taxon>Bacteria</taxon>
        <taxon>Candidatus Kaiseribacteriota</taxon>
    </lineage>
</organism>
<dbReference type="GO" id="GO:0009328">
    <property type="term" value="C:phenylalanine-tRNA ligase complex"/>
    <property type="evidence" value="ECO:0007669"/>
    <property type="project" value="TreeGrafter"/>
</dbReference>
<dbReference type="InterPro" id="IPR005147">
    <property type="entry name" value="tRNA_synthase_B5-dom"/>
</dbReference>
<comment type="cofactor">
    <cofactor evidence="1">
        <name>Mg(2+)</name>
        <dbReference type="ChEBI" id="CHEBI:18420"/>
    </cofactor>
</comment>
<dbReference type="PANTHER" id="PTHR10947:SF0">
    <property type="entry name" value="PHENYLALANINE--TRNA LIGASE BETA SUBUNIT"/>
    <property type="match status" value="1"/>
</dbReference>
<dbReference type="Gene3D" id="3.30.56.10">
    <property type="match status" value="2"/>
</dbReference>
<dbReference type="InterPro" id="IPR020825">
    <property type="entry name" value="Phe-tRNA_synthase-like_B3/B4"/>
</dbReference>
<dbReference type="PANTHER" id="PTHR10947">
    <property type="entry name" value="PHENYLALANYL-TRNA SYNTHETASE BETA CHAIN AND LEUCINE-RICH REPEAT-CONTAINING PROTEIN 47"/>
    <property type="match status" value="1"/>
</dbReference>
<evidence type="ECO:0000256" key="5">
    <source>
        <dbReference type="ARBA" id="ARBA00022741"/>
    </source>
</evidence>
<keyword evidence="8" id="KW-0648">Protein biosynthesis</keyword>
<protein>
    <recommendedName>
        <fullName evidence="2">phenylalanine--tRNA ligase</fullName>
        <ecNumber evidence="2">6.1.1.20</ecNumber>
    </recommendedName>
</protein>
<dbReference type="GO" id="GO:0003723">
    <property type="term" value="F:RNA binding"/>
    <property type="evidence" value="ECO:0007669"/>
    <property type="project" value="InterPro"/>
</dbReference>
<dbReference type="SUPFAM" id="SSF46955">
    <property type="entry name" value="Putative DNA-binding domain"/>
    <property type="match status" value="2"/>
</dbReference>
<dbReference type="InterPro" id="IPR005121">
    <property type="entry name" value="Fdx_antiC-bd"/>
</dbReference>
<dbReference type="InterPro" id="IPR045060">
    <property type="entry name" value="Phe-tRNA-ligase_IIc_bsu"/>
</dbReference>
<proteinExistence type="predicted"/>
<evidence type="ECO:0000259" key="10">
    <source>
        <dbReference type="PROSITE" id="PS51447"/>
    </source>
</evidence>
<keyword evidence="9" id="KW-0030">Aminoacyl-tRNA synthetase</keyword>
<dbReference type="Gene3D" id="3.30.930.10">
    <property type="entry name" value="Bira Bifunctional Protein, Domain 2"/>
    <property type="match status" value="1"/>
</dbReference>
<dbReference type="PROSITE" id="PS51447">
    <property type="entry name" value="FDX_ACB"/>
    <property type="match status" value="1"/>
</dbReference>
<gene>
    <name evidence="12" type="ORF">A2392_01375</name>
</gene>
<evidence type="ECO:0000256" key="2">
    <source>
        <dbReference type="ARBA" id="ARBA00012814"/>
    </source>
</evidence>
<dbReference type="InterPro" id="IPR036690">
    <property type="entry name" value="Fdx_antiC-bd_sf"/>
</dbReference>
<evidence type="ECO:0000259" key="11">
    <source>
        <dbReference type="PROSITE" id="PS51483"/>
    </source>
</evidence>
<dbReference type="SMART" id="SM00874">
    <property type="entry name" value="B5"/>
    <property type="match status" value="1"/>
</dbReference>
<dbReference type="SMART" id="SM00896">
    <property type="entry name" value="FDX-ACB"/>
    <property type="match status" value="1"/>
</dbReference>
<feature type="domain" description="B5" evidence="11">
    <location>
        <begin position="289"/>
        <end position="364"/>
    </location>
</feature>
<evidence type="ECO:0000256" key="9">
    <source>
        <dbReference type="ARBA" id="ARBA00023146"/>
    </source>
</evidence>
<accession>A0A1F6FJR2</accession>
<dbReference type="Pfam" id="PF17759">
    <property type="entry name" value="tRNA_synthFbeta"/>
    <property type="match status" value="1"/>
</dbReference>
<dbReference type="Gene3D" id="3.50.40.10">
    <property type="entry name" value="Phenylalanyl-trna Synthetase, Chain B, domain 3"/>
    <property type="match status" value="1"/>
</dbReference>
<dbReference type="InterPro" id="IPR041616">
    <property type="entry name" value="PheRS_beta_core"/>
</dbReference>
<evidence type="ECO:0000313" key="12">
    <source>
        <dbReference type="EMBL" id="OGG86094.1"/>
    </source>
</evidence>
<evidence type="ECO:0000256" key="4">
    <source>
        <dbReference type="ARBA" id="ARBA00022723"/>
    </source>
</evidence>
<keyword evidence="6" id="KW-0067">ATP-binding</keyword>
<dbReference type="GO" id="GO:0004826">
    <property type="term" value="F:phenylalanine-tRNA ligase activity"/>
    <property type="evidence" value="ECO:0007669"/>
    <property type="project" value="UniProtKB-EC"/>
</dbReference>
<dbReference type="GO" id="GO:0000287">
    <property type="term" value="F:magnesium ion binding"/>
    <property type="evidence" value="ECO:0007669"/>
    <property type="project" value="InterPro"/>
</dbReference>
<evidence type="ECO:0000256" key="3">
    <source>
        <dbReference type="ARBA" id="ARBA00022598"/>
    </source>
</evidence>
<keyword evidence="3" id="KW-0436">Ligase</keyword>
<dbReference type="SMART" id="SM00873">
    <property type="entry name" value="B3_4"/>
    <property type="match status" value="1"/>
</dbReference>